<keyword evidence="3 8" id="KW-0423">Lactose metabolism</keyword>
<reference evidence="11" key="1">
    <citation type="submission" date="2021-05" db="EMBL/GenBank/DDBJ databases">
        <title>Pangenome of Leuconostoc gelidum warrants species status for Leuconostoc gelidum subsp. gasicomitatum.</title>
        <authorList>
            <person name="Johansson P."/>
            <person name="Sade E."/>
            <person name="Hultman J."/>
            <person name="Auvinen P."/>
            <person name="Bjorkroth J."/>
        </authorList>
    </citation>
    <scope>NUCLEOTIDE SEQUENCE</scope>
    <source>
        <strain evidence="11">A.21.4</strain>
    </source>
</reference>
<dbReference type="InterPro" id="IPR017583">
    <property type="entry name" value="Tagatose/fructose_Pkinase"/>
</dbReference>
<evidence type="ECO:0000256" key="4">
    <source>
        <dbReference type="ARBA" id="ARBA00022741"/>
    </source>
</evidence>
<dbReference type="InterPro" id="IPR022463">
    <property type="entry name" value="1-PFruKinase"/>
</dbReference>
<dbReference type="AlphaFoldDB" id="A0A9Q3XTM1"/>
<dbReference type="InterPro" id="IPR011611">
    <property type="entry name" value="PfkB_dom"/>
</dbReference>
<dbReference type="FunFam" id="3.40.1190.20:FF:000001">
    <property type="entry name" value="Phosphofructokinase"/>
    <property type="match status" value="1"/>
</dbReference>
<dbReference type="GO" id="GO:0005988">
    <property type="term" value="P:lactose metabolic process"/>
    <property type="evidence" value="ECO:0007669"/>
    <property type="project" value="UniProtKB-KW"/>
</dbReference>
<evidence type="ECO:0000313" key="12">
    <source>
        <dbReference type="Proteomes" id="UP000752647"/>
    </source>
</evidence>
<gene>
    <name evidence="11" type="primary">pfkB</name>
    <name evidence="11" type="ORF">KIJ12_08810</name>
</gene>
<dbReference type="GO" id="GO:0044281">
    <property type="term" value="P:small molecule metabolic process"/>
    <property type="evidence" value="ECO:0007669"/>
    <property type="project" value="UniProtKB-ARBA"/>
</dbReference>
<comment type="function">
    <text evidence="9">Catalyzes the ATP-dependent phosphorylation of fructose-l-phosphate to fructose-l,6-bisphosphate.</text>
</comment>
<comment type="similarity">
    <text evidence="1">Belongs to the carbohydrate kinase pfkB family.</text>
</comment>
<accession>A0A9Q3XTM1</accession>
<dbReference type="PIRSF" id="PIRSF000535">
    <property type="entry name" value="1PFK/6PFK/LacC"/>
    <property type="match status" value="1"/>
</dbReference>
<dbReference type="Proteomes" id="UP000752647">
    <property type="component" value="Unassembled WGS sequence"/>
</dbReference>
<dbReference type="EMBL" id="JAHBFI010000020">
    <property type="protein sequence ID" value="MBZ5963238.1"/>
    <property type="molecule type" value="Genomic_DNA"/>
</dbReference>
<dbReference type="GO" id="GO:0005524">
    <property type="term" value="F:ATP binding"/>
    <property type="evidence" value="ECO:0007669"/>
    <property type="project" value="UniProtKB-UniRule"/>
</dbReference>
<evidence type="ECO:0000256" key="7">
    <source>
        <dbReference type="ARBA" id="ARBA00047745"/>
    </source>
</evidence>
<comment type="similarity">
    <text evidence="8">Belongs to the carbohydrate kinase PfkB family. LacC subfamily.</text>
</comment>
<organism evidence="11 12">
    <name type="scientific">Leuconostoc gasicomitatum</name>
    <dbReference type="NCBI Taxonomy" id="115778"/>
    <lineage>
        <taxon>Bacteria</taxon>
        <taxon>Bacillati</taxon>
        <taxon>Bacillota</taxon>
        <taxon>Bacilli</taxon>
        <taxon>Lactobacillales</taxon>
        <taxon>Lactobacillaceae</taxon>
        <taxon>Leuconostoc</taxon>
        <taxon>Leuconostoc gelidum group</taxon>
    </lineage>
</organism>
<evidence type="ECO:0000256" key="1">
    <source>
        <dbReference type="ARBA" id="ARBA00005380"/>
    </source>
</evidence>
<dbReference type="RefSeq" id="WP_224144424.1">
    <property type="nucleotide sequence ID" value="NZ_JAHBFI010000020.1"/>
</dbReference>
<dbReference type="GO" id="GO:0009024">
    <property type="term" value="F:tagatose-6-phosphate kinase activity"/>
    <property type="evidence" value="ECO:0007669"/>
    <property type="project" value="UniProtKB-EC"/>
</dbReference>
<comment type="pathway">
    <text evidence="8">Carbohydrate metabolism; D-tagatose 6-phosphate degradation; D-glyceraldehyde 3-phosphate and glycerone phosphate from D-tagatose 6-phosphate: step 1/2.</text>
</comment>
<dbReference type="GO" id="GO:0005829">
    <property type="term" value="C:cytosol"/>
    <property type="evidence" value="ECO:0007669"/>
    <property type="project" value="TreeGrafter"/>
</dbReference>
<evidence type="ECO:0000256" key="9">
    <source>
        <dbReference type="RuleBase" id="RU369061"/>
    </source>
</evidence>
<name>A0A9Q3XTM1_9LACO</name>
<dbReference type="PANTHER" id="PTHR46566:SF1">
    <property type="entry name" value="1-PHOSPHOFRUCTOKINASE"/>
    <property type="match status" value="1"/>
</dbReference>
<evidence type="ECO:0000256" key="5">
    <source>
        <dbReference type="ARBA" id="ARBA00022777"/>
    </source>
</evidence>
<comment type="catalytic activity">
    <reaction evidence="7 9">
        <text>beta-D-fructose 1-phosphate + ATP = beta-D-fructose 1,6-bisphosphate + ADP + H(+)</text>
        <dbReference type="Rhea" id="RHEA:14213"/>
        <dbReference type="ChEBI" id="CHEBI:15378"/>
        <dbReference type="ChEBI" id="CHEBI:30616"/>
        <dbReference type="ChEBI" id="CHEBI:32966"/>
        <dbReference type="ChEBI" id="CHEBI:138881"/>
        <dbReference type="ChEBI" id="CHEBI:456216"/>
        <dbReference type="EC" id="2.7.1.56"/>
    </reaction>
</comment>
<dbReference type="GO" id="GO:0016052">
    <property type="term" value="P:carbohydrate catabolic process"/>
    <property type="evidence" value="ECO:0007669"/>
    <property type="project" value="UniProtKB-ARBA"/>
</dbReference>
<keyword evidence="4 8" id="KW-0547">Nucleotide-binding</keyword>
<feature type="domain" description="Carbohydrate kinase PfkB" evidence="10">
    <location>
        <begin position="18"/>
        <end position="280"/>
    </location>
</feature>
<dbReference type="NCBIfam" id="TIGR03828">
    <property type="entry name" value="pfkB"/>
    <property type="match status" value="1"/>
</dbReference>
<keyword evidence="5 9" id="KW-0418">Kinase</keyword>
<sequence>MIYTVTLNPSLDFITRLKTLTLGETNRADSETIFPGGKGINVSRLLGQLAIDNTAWGFLGGFTGQHLQNTLRDTHLTQDFTQIAGNTRINLKIKATNETEINATGPAITAQELAIFFQKFDCLTHDDVVVLSGSVPKRLDSHVYQQMLQKIQLCGARFVIDTTGQQLKTALADRPLLVKPNRRELAQLYDTDLATQADLLRWGRQLIVDGAQHAIVSLAGEGALLFTQQTQYFAKPIKGQVQNSAGAGDSMIAGFIGTWLQSEDVLESFKIAVASGTATAFSNDIATKQKIEEIYQQVIITTI</sequence>
<dbReference type="CDD" id="cd01164">
    <property type="entry name" value="FruK_PfkB_like"/>
    <property type="match status" value="1"/>
</dbReference>
<keyword evidence="6 8" id="KW-0067">ATP-binding</keyword>
<evidence type="ECO:0000256" key="2">
    <source>
        <dbReference type="ARBA" id="ARBA00022679"/>
    </source>
</evidence>
<evidence type="ECO:0000256" key="6">
    <source>
        <dbReference type="ARBA" id="ARBA00022840"/>
    </source>
</evidence>
<proteinExistence type="inferred from homology"/>
<evidence type="ECO:0000256" key="8">
    <source>
        <dbReference type="PIRNR" id="PIRNR000535"/>
    </source>
</evidence>
<evidence type="ECO:0000256" key="3">
    <source>
        <dbReference type="ARBA" id="ARBA00022736"/>
    </source>
</evidence>
<dbReference type="InterPro" id="IPR029056">
    <property type="entry name" value="Ribokinase-like"/>
</dbReference>
<dbReference type="Gene3D" id="3.40.1190.20">
    <property type="match status" value="1"/>
</dbReference>
<evidence type="ECO:0000259" key="10">
    <source>
        <dbReference type="Pfam" id="PF00294"/>
    </source>
</evidence>
<dbReference type="GO" id="GO:0008662">
    <property type="term" value="F:1-phosphofructokinase activity"/>
    <property type="evidence" value="ECO:0007669"/>
    <property type="project" value="UniProtKB-UniRule"/>
</dbReference>
<dbReference type="Pfam" id="PF00294">
    <property type="entry name" value="PfkB"/>
    <property type="match status" value="1"/>
</dbReference>
<dbReference type="SUPFAM" id="SSF53613">
    <property type="entry name" value="Ribokinase-like"/>
    <property type="match status" value="1"/>
</dbReference>
<dbReference type="InterPro" id="IPR002173">
    <property type="entry name" value="Carboh/pur_kinase_PfkB_CS"/>
</dbReference>
<protein>
    <recommendedName>
        <fullName evidence="8">Tagatose-6-phosphate kinase</fullName>
        <ecNumber evidence="8">2.7.1.144</ecNumber>
    </recommendedName>
</protein>
<keyword evidence="2 8" id="KW-0808">Transferase</keyword>
<comment type="caution">
    <text evidence="11">The sequence shown here is derived from an EMBL/GenBank/DDBJ whole genome shotgun (WGS) entry which is preliminary data.</text>
</comment>
<dbReference type="EC" id="2.7.1.144" evidence="8"/>
<dbReference type="PROSITE" id="PS00584">
    <property type="entry name" value="PFKB_KINASES_2"/>
    <property type="match status" value="1"/>
</dbReference>
<dbReference type="NCBIfam" id="TIGR03168">
    <property type="entry name" value="1-PFK"/>
    <property type="match status" value="1"/>
</dbReference>
<evidence type="ECO:0000313" key="11">
    <source>
        <dbReference type="EMBL" id="MBZ5963238.1"/>
    </source>
</evidence>
<dbReference type="PANTHER" id="PTHR46566">
    <property type="entry name" value="1-PHOSPHOFRUCTOKINASE-RELATED"/>
    <property type="match status" value="1"/>
</dbReference>
<comment type="catalytic activity">
    <reaction evidence="8">
        <text>D-tagatofuranose 6-phosphate + ATP = D-tagatofuranose 1,6-bisphosphate + ADP + H(+)</text>
        <dbReference type="Rhea" id="RHEA:12420"/>
        <dbReference type="ChEBI" id="CHEBI:15378"/>
        <dbReference type="ChEBI" id="CHEBI:30616"/>
        <dbReference type="ChEBI" id="CHEBI:58694"/>
        <dbReference type="ChEBI" id="CHEBI:58695"/>
        <dbReference type="ChEBI" id="CHEBI:456216"/>
        <dbReference type="EC" id="2.7.1.144"/>
    </reaction>
</comment>